<organism evidence="1 2">
    <name type="scientific">Flavobacterium suncheonense GH29-5 = DSM 17707</name>
    <dbReference type="NCBI Taxonomy" id="1121899"/>
    <lineage>
        <taxon>Bacteria</taxon>
        <taxon>Pseudomonadati</taxon>
        <taxon>Bacteroidota</taxon>
        <taxon>Flavobacteriia</taxon>
        <taxon>Flavobacteriales</taxon>
        <taxon>Flavobacteriaceae</taxon>
        <taxon>Flavobacterium</taxon>
    </lineage>
</organism>
<dbReference type="STRING" id="1121899.GCA_000430025_01025"/>
<evidence type="ECO:0000313" key="1">
    <source>
        <dbReference type="EMBL" id="KGO90686.1"/>
    </source>
</evidence>
<dbReference type="PROSITE" id="PS51257">
    <property type="entry name" value="PROKAR_LIPOPROTEIN"/>
    <property type="match status" value="1"/>
</dbReference>
<evidence type="ECO:0000313" key="2">
    <source>
        <dbReference type="Proteomes" id="UP000030121"/>
    </source>
</evidence>
<proteinExistence type="predicted"/>
<gene>
    <name evidence="1" type="ORF">Q764_00760</name>
</gene>
<dbReference type="Pfam" id="PF14054">
    <property type="entry name" value="DUF4249"/>
    <property type="match status" value="1"/>
</dbReference>
<name>A0A0A2MGJ7_9FLAO</name>
<dbReference type="OrthoDB" id="1430047at2"/>
<dbReference type="EMBL" id="JRLW01000001">
    <property type="protein sequence ID" value="KGO90686.1"/>
    <property type="molecule type" value="Genomic_DNA"/>
</dbReference>
<comment type="caution">
    <text evidence="1">The sequence shown here is derived from an EMBL/GenBank/DDBJ whole genome shotgun (WGS) entry which is preliminary data.</text>
</comment>
<accession>A0A0A2MGJ7</accession>
<dbReference type="Proteomes" id="UP000030121">
    <property type="component" value="Unassembled WGS sequence"/>
</dbReference>
<dbReference type="eggNOG" id="ENOG502ZCA0">
    <property type="taxonomic scope" value="Bacteria"/>
</dbReference>
<dbReference type="AlphaFoldDB" id="A0A0A2MGJ7"/>
<dbReference type="RefSeq" id="WP_026979784.1">
    <property type="nucleotide sequence ID" value="NZ_AUCZ01000004.1"/>
</dbReference>
<protein>
    <recommendedName>
        <fullName evidence="3">DUF4249 domain-containing protein</fullName>
    </recommendedName>
</protein>
<evidence type="ECO:0008006" key="3">
    <source>
        <dbReference type="Google" id="ProtNLM"/>
    </source>
</evidence>
<reference evidence="1 2" key="1">
    <citation type="submission" date="2013-09" db="EMBL/GenBank/DDBJ databases">
        <authorList>
            <person name="Zeng Z."/>
            <person name="Chen C."/>
        </authorList>
    </citation>
    <scope>NUCLEOTIDE SEQUENCE [LARGE SCALE GENOMIC DNA]</scope>
    <source>
        <strain evidence="1 2">GH29-5</strain>
    </source>
</reference>
<dbReference type="InterPro" id="IPR025345">
    <property type="entry name" value="DUF4249"/>
</dbReference>
<keyword evidence="2" id="KW-1185">Reference proteome</keyword>
<sequence>MKTFFHYLAVLVLTIVTVGCEDVVDVDLNDENPRLVIDAAIKWQKGTAGETQSIRLSMTNNYYTNDVVPASGAVVQITNSTNTVFAFAEIGTTGEYVCTDFVPVINESYTLNVLYNGQTYAATNTLYATPEILYVEQETVTDVDGSDKIQLKWYFQDNGAEDNFYLLTVKNPNKVIPEYGTLSDEFFQGNPMFGFYSSGETESGTTILLQVQGISEQYYNYMNKLIAIATTNAGNPFATPPVTLRSNIINQTNPANYPLGYFSLGETDLRNYLVQ</sequence>